<evidence type="ECO:0000256" key="4">
    <source>
        <dbReference type="ARBA" id="ARBA00022729"/>
    </source>
</evidence>
<feature type="chain" id="PRO_5015478797" evidence="7">
    <location>
        <begin position="21"/>
        <end position="248"/>
    </location>
</feature>
<dbReference type="CDD" id="cd13539">
    <property type="entry name" value="PBP2_AvModA"/>
    <property type="match status" value="1"/>
</dbReference>
<dbReference type="NCBIfam" id="TIGR01256">
    <property type="entry name" value="modA"/>
    <property type="match status" value="1"/>
</dbReference>
<protein>
    <submittedName>
        <fullName evidence="8">Molybdate ABC transporter substrate-binding protein</fullName>
    </submittedName>
</protein>
<dbReference type="SUPFAM" id="SSF53850">
    <property type="entry name" value="Periplasmic binding protein-like II"/>
    <property type="match status" value="1"/>
</dbReference>
<keyword evidence="9" id="KW-1185">Reference proteome</keyword>
<reference evidence="9" key="1">
    <citation type="submission" date="2018-05" db="EMBL/GenBank/DDBJ databases">
        <title>Azospirillum thermophila sp. nov., a novel isolated from hot spring.</title>
        <authorList>
            <person name="Zhao Z."/>
        </authorList>
    </citation>
    <scope>NUCLEOTIDE SEQUENCE [LARGE SCALE GENOMIC DNA]</scope>
    <source>
        <strain evidence="9">CFH 70021</strain>
    </source>
</reference>
<keyword evidence="2 6" id="KW-0500">Molybdenum</keyword>
<evidence type="ECO:0000313" key="8">
    <source>
        <dbReference type="EMBL" id="AWK85454.1"/>
    </source>
</evidence>
<organism evidence="8 9">
    <name type="scientific">Azospirillum thermophilum</name>
    <dbReference type="NCBI Taxonomy" id="2202148"/>
    <lineage>
        <taxon>Bacteria</taxon>
        <taxon>Pseudomonadati</taxon>
        <taxon>Pseudomonadota</taxon>
        <taxon>Alphaproteobacteria</taxon>
        <taxon>Rhodospirillales</taxon>
        <taxon>Azospirillaceae</taxon>
        <taxon>Azospirillum</taxon>
    </lineage>
</organism>
<comment type="subunit">
    <text evidence="5">The complex is composed of two ATP-binding proteins (ModC), two transmembrane proteins (ModB) and a solute-binding protein (ModA).</text>
</comment>
<feature type="binding site" evidence="6">
    <location>
        <position position="164"/>
    </location>
    <ligand>
        <name>molybdate</name>
        <dbReference type="ChEBI" id="CHEBI:36264"/>
    </ligand>
</feature>
<comment type="similarity">
    <text evidence="1">Belongs to the bacterial solute-binding protein ModA family.</text>
</comment>
<dbReference type="GO" id="GO:0046872">
    <property type="term" value="F:metal ion binding"/>
    <property type="evidence" value="ECO:0007669"/>
    <property type="project" value="UniProtKB-KW"/>
</dbReference>
<dbReference type="Proteomes" id="UP000245629">
    <property type="component" value="Chromosome 1"/>
</dbReference>
<dbReference type="PANTHER" id="PTHR30632:SF14">
    <property type="entry name" value="TUNGSTATE_MOLYBDATE_CHROMATE-BINDING PROTEIN MODA"/>
    <property type="match status" value="1"/>
</dbReference>
<dbReference type="OrthoDB" id="9785015at2"/>
<name>A0A2S2CLS8_9PROT</name>
<dbReference type="KEGG" id="azz:DEW08_04090"/>
<dbReference type="EMBL" id="CP029352">
    <property type="protein sequence ID" value="AWK85454.1"/>
    <property type="molecule type" value="Genomic_DNA"/>
</dbReference>
<gene>
    <name evidence="8" type="primary">modA</name>
    <name evidence="8" type="ORF">DEW08_04090</name>
</gene>
<dbReference type="PIRSF" id="PIRSF004846">
    <property type="entry name" value="ModA"/>
    <property type="match status" value="1"/>
</dbReference>
<proteinExistence type="inferred from homology"/>
<evidence type="ECO:0000256" key="7">
    <source>
        <dbReference type="SAM" id="SignalP"/>
    </source>
</evidence>
<keyword evidence="3 6" id="KW-0479">Metal-binding</keyword>
<evidence type="ECO:0000256" key="5">
    <source>
        <dbReference type="ARBA" id="ARBA00062515"/>
    </source>
</evidence>
<feature type="signal peptide" evidence="7">
    <location>
        <begin position="1"/>
        <end position="20"/>
    </location>
</feature>
<dbReference type="InterPro" id="IPR044084">
    <property type="entry name" value="AvModA-like_subst-bd"/>
</dbReference>
<evidence type="ECO:0000313" key="9">
    <source>
        <dbReference type="Proteomes" id="UP000245629"/>
    </source>
</evidence>
<evidence type="ECO:0000256" key="6">
    <source>
        <dbReference type="PIRSR" id="PIRSR004846-1"/>
    </source>
</evidence>
<dbReference type="PANTHER" id="PTHR30632">
    <property type="entry name" value="MOLYBDATE-BINDING PERIPLASMIC PROTEIN"/>
    <property type="match status" value="1"/>
</dbReference>
<keyword evidence="4 7" id="KW-0732">Signal</keyword>
<dbReference type="Gene3D" id="3.40.190.10">
    <property type="entry name" value="Periplasmic binding protein-like II"/>
    <property type="match status" value="2"/>
</dbReference>
<dbReference type="Pfam" id="PF13531">
    <property type="entry name" value="SBP_bac_11"/>
    <property type="match status" value="1"/>
</dbReference>
<dbReference type="GO" id="GO:0030973">
    <property type="term" value="F:molybdate ion binding"/>
    <property type="evidence" value="ECO:0007669"/>
    <property type="project" value="InterPro"/>
</dbReference>
<evidence type="ECO:0000256" key="1">
    <source>
        <dbReference type="ARBA" id="ARBA00009175"/>
    </source>
</evidence>
<dbReference type="RefSeq" id="WP_109324698.1">
    <property type="nucleotide sequence ID" value="NZ_CP029352.1"/>
</dbReference>
<dbReference type="AlphaFoldDB" id="A0A2S2CLS8"/>
<dbReference type="InterPro" id="IPR050682">
    <property type="entry name" value="ModA/WtpA"/>
</dbReference>
<dbReference type="FunFam" id="3.40.190.10:FF:000035">
    <property type="entry name" value="Molybdate ABC transporter substrate-binding protein"/>
    <property type="match status" value="1"/>
</dbReference>
<accession>A0A2S2CLS8</accession>
<feature type="binding site" evidence="6">
    <location>
        <position position="57"/>
    </location>
    <ligand>
        <name>molybdate</name>
        <dbReference type="ChEBI" id="CHEBI:36264"/>
    </ligand>
</feature>
<dbReference type="GO" id="GO:0015689">
    <property type="term" value="P:molybdate ion transport"/>
    <property type="evidence" value="ECO:0007669"/>
    <property type="project" value="InterPro"/>
</dbReference>
<evidence type="ECO:0000256" key="3">
    <source>
        <dbReference type="ARBA" id="ARBA00022723"/>
    </source>
</evidence>
<dbReference type="GO" id="GO:1901359">
    <property type="term" value="F:tungstate binding"/>
    <property type="evidence" value="ECO:0007669"/>
    <property type="project" value="UniProtKB-ARBA"/>
</dbReference>
<sequence>MKTLLLSAVLLLSVTPAALAGETNVAVAANFTEPAKEIAKAFEAKTGHKAVLSFGATGQFYAQIRQEAPFTVFLAADDETPRKAVEAGLAVADSRFTYAIGRLVLWSREAGEVGGEDTLRQGGFEKIAIANPALAPYGAAAVQAMKKMGVYDALQPKIVQGNTIAQTFQFVDTGNAEVGFVALSQVIAKNQGSYWPVPDLLHDPIRQDAVLLKKGAGDEAARAFLAFLKGPEAAAVIAKYGYGAAVAN</sequence>
<dbReference type="InterPro" id="IPR005950">
    <property type="entry name" value="ModA"/>
</dbReference>
<evidence type="ECO:0000256" key="2">
    <source>
        <dbReference type="ARBA" id="ARBA00022505"/>
    </source>
</evidence>